<gene>
    <name evidence="8" type="ORF">SAMN05216216_10447</name>
</gene>
<evidence type="ECO:0000313" key="8">
    <source>
        <dbReference type="EMBL" id="SDK50339.1"/>
    </source>
</evidence>
<feature type="transmembrane region" description="Helical" evidence="6">
    <location>
        <begin position="88"/>
        <end position="107"/>
    </location>
</feature>
<feature type="transmembrane region" description="Helical" evidence="6">
    <location>
        <begin position="38"/>
        <end position="57"/>
    </location>
</feature>
<keyword evidence="9" id="KW-1185">Reference proteome</keyword>
<sequence length="127" mass="14106">MRLGARVVDLIIIGVIIFLFIGIFSLDTGSRAVQSLEGVFSLLYYVLLPVIWTGYTIGKRAFGIRIINEDGADVGLFQMIIRDFLTPILYAVTLGLAAVVSAVMIGVREDKKAIHDIFAKTRVVYRR</sequence>
<accession>A0A1G9CFA5</accession>
<evidence type="ECO:0000256" key="5">
    <source>
        <dbReference type="ARBA" id="ARBA00023136"/>
    </source>
</evidence>
<evidence type="ECO:0000256" key="3">
    <source>
        <dbReference type="ARBA" id="ARBA00022692"/>
    </source>
</evidence>
<dbReference type="InterPro" id="IPR010432">
    <property type="entry name" value="RDD"/>
</dbReference>
<dbReference type="InterPro" id="IPR051791">
    <property type="entry name" value="Pra-immunoreactive"/>
</dbReference>
<evidence type="ECO:0000259" key="7">
    <source>
        <dbReference type="Pfam" id="PF06271"/>
    </source>
</evidence>
<dbReference type="EMBL" id="FNFY01000004">
    <property type="protein sequence ID" value="SDK50339.1"/>
    <property type="molecule type" value="Genomic_DNA"/>
</dbReference>
<organism evidence="8 9">
    <name type="scientific">Lacicoccus qingdaonensis</name>
    <dbReference type="NCBI Taxonomy" id="576118"/>
    <lineage>
        <taxon>Bacteria</taxon>
        <taxon>Bacillati</taxon>
        <taxon>Bacillota</taxon>
        <taxon>Bacilli</taxon>
        <taxon>Bacillales</taxon>
        <taxon>Salinicoccaceae</taxon>
        <taxon>Lacicoccus</taxon>
    </lineage>
</organism>
<feature type="transmembrane region" description="Helical" evidence="6">
    <location>
        <begin position="7"/>
        <end position="26"/>
    </location>
</feature>
<evidence type="ECO:0000313" key="9">
    <source>
        <dbReference type="Proteomes" id="UP000199008"/>
    </source>
</evidence>
<dbReference type="STRING" id="576118.SAMN05216216_10447"/>
<dbReference type="Pfam" id="PF06271">
    <property type="entry name" value="RDD"/>
    <property type="match status" value="1"/>
</dbReference>
<feature type="domain" description="RDD" evidence="7">
    <location>
        <begin position="2"/>
        <end position="120"/>
    </location>
</feature>
<keyword evidence="4 6" id="KW-1133">Transmembrane helix</keyword>
<dbReference type="AlphaFoldDB" id="A0A1G9CFA5"/>
<proteinExistence type="predicted"/>
<keyword evidence="5 6" id="KW-0472">Membrane</keyword>
<dbReference type="GO" id="GO:0005886">
    <property type="term" value="C:plasma membrane"/>
    <property type="evidence" value="ECO:0007669"/>
    <property type="project" value="UniProtKB-SubCell"/>
</dbReference>
<comment type="subcellular location">
    <subcellularLocation>
        <location evidence="1">Cell membrane</location>
        <topology evidence="1">Multi-pass membrane protein</topology>
    </subcellularLocation>
</comment>
<evidence type="ECO:0000256" key="2">
    <source>
        <dbReference type="ARBA" id="ARBA00022475"/>
    </source>
</evidence>
<keyword evidence="3 6" id="KW-0812">Transmembrane</keyword>
<dbReference type="PANTHER" id="PTHR36115:SF9">
    <property type="entry name" value="LMO1584 PROTEIN"/>
    <property type="match status" value="1"/>
</dbReference>
<evidence type="ECO:0000256" key="1">
    <source>
        <dbReference type="ARBA" id="ARBA00004651"/>
    </source>
</evidence>
<reference evidence="9" key="1">
    <citation type="submission" date="2016-10" db="EMBL/GenBank/DDBJ databases">
        <authorList>
            <person name="Varghese N."/>
            <person name="Submissions S."/>
        </authorList>
    </citation>
    <scope>NUCLEOTIDE SEQUENCE [LARGE SCALE GENOMIC DNA]</scope>
    <source>
        <strain evidence="9">CGMCC 1.8895</strain>
    </source>
</reference>
<name>A0A1G9CFA5_9BACL</name>
<evidence type="ECO:0000256" key="6">
    <source>
        <dbReference type="SAM" id="Phobius"/>
    </source>
</evidence>
<dbReference type="Proteomes" id="UP000199008">
    <property type="component" value="Unassembled WGS sequence"/>
</dbReference>
<dbReference type="PANTHER" id="PTHR36115">
    <property type="entry name" value="PROLINE-RICH ANTIGEN HOMOLOG-RELATED"/>
    <property type="match status" value="1"/>
</dbReference>
<protein>
    <submittedName>
        <fullName evidence="8">RDD family protein</fullName>
    </submittedName>
</protein>
<keyword evidence="2" id="KW-1003">Cell membrane</keyword>
<evidence type="ECO:0000256" key="4">
    <source>
        <dbReference type="ARBA" id="ARBA00022989"/>
    </source>
</evidence>